<name>A0A9P3GFI3_9APHY</name>
<feature type="transmembrane region" description="Helical" evidence="2">
    <location>
        <begin position="97"/>
        <end position="118"/>
    </location>
</feature>
<dbReference type="Proteomes" id="UP000703269">
    <property type="component" value="Unassembled WGS sequence"/>
</dbReference>
<feature type="transmembrane region" description="Helical" evidence="2">
    <location>
        <begin position="16"/>
        <end position="41"/>
    </location>
</feature>
<feature type="transmembrane region" description="Helical" evidence="2">
    <location>
        <begin position="211"/>
        <end position="231"/>
    </location>
</feature>
<evidence type="ECO:0000313" key="3">
    <source>
        <dbReference type="EMBL" id="GJE92805.1"/>
    </source>
</evidence>
<gene>
    <name evidence="3" type="ORF">PsYK624_089620</name>
</gene>
<evidence type="ECO:0000256" key="2">
    <source>
        <dbReference type="SAM" id="Phobius"/>
    </source>
</evidence>
<reference evidence="3 4" key="1">
    <citation type="submission" date="2021-08" db="EMBL/GenBank/DDBJ databases">
        <title>Draft Genome Sequence of Phanerochaete sordida strain YK-624.</title>
        <authorList>
            <person name="Mori T."/>
            <person name="Dohra H."/>
            <person name="Suzuki T."/>
            <person name="Kawagishi H."/>
            <person name="Hirai H."/>
        </authorList>
    </citation>
    <scope>NUCLEOTIDE SEQUENCE [LARGE SCALE GENOMIC DNA]</scope>
    <source>
        <strain evidence="3 4">YK-624</strain>
    </source>
</reference>
<evidence type="ECO:0000313" key="4">
    <source>
        <dbReference type="Proteomes" id="UP000703269"/>
    </source>
</evidence>
<sequence length="317" mass="34824">MCWLIIQREKSLPRMLGWLAAVLTMYIFATIHAAIAMNFLLSNFINAADSPGVISAFSHRPRWYNATGIAALLAVLFVADCVYIWRCWVVWGKRWIVIAPPLMCLIAGNTLSIIGGVAQTDAQAGPEKTEPKLAHLSATYYVLELALTLYLTIFITGRIVMVQLQFPQASARRHFAVRYFRAVEIIVEGCALYTTLFLVNVVFAVRQDPRAAWTIALMPQLGGMIPTLLLLRVAMGMTRPDSSYNDFSVSSVVFRATRSGRTSGFTTETAAHSGFQPAGPITPAHGITSVILQTHGHDSSGTLTQQEKDGEGDEYPV</sequence>
<feature type="transmembrane region" description="Helical" evidence="2">
    <location>
        <begin position="182"/>
        <end position="205"/>
    </location>
</feature>
<feature type="region of interest" description="Disordered" evidence="1">
    <location>
        <begin position="297"/>
        <end position="317"/>
    </location>
</feature>
<keyword evidence="2" id="KW-1133">Transmembrane helix</keyword>
<protein>
    <submittedName>
        <fullName evidence="3">Uncharacterized protein</fullName>
    </submittedName>
</protein>
<keyword evidence="4" id="KW-1185">Reference proteome</keyword>
<accession>A0A9P3GFI3</accession>
<organism evidence="3 4">
    <name type="scientific">Phanerochaete sordida</name>
    <dbReference type="NCBI Taxonomy" id="48140"/>
    <lineage>
        <taxon>Eukaryota</taxon>
        <taxon>Fungi</taxon>
        <taxon>Dikarya</taxon>
        <taxon>Basidiomycota</taxon>
        <taxon>Agaricomycotina</taxon>
        <taxon>Agaricomycetes</taxon>
        <taxon>Polyporales</taxon>
        <taxon>Phanerochaetaceae</taxon>
        <taxon>Phanerochaete</taxon>
    </lineage>
</organism>
<feature type="transmembrane region" description="Helical" evidence="2">
    <location>
        <begin position="63"/>
        <end position="85"/>
    </location>
</feature>
<keyword evidence="2" id="KW-0812">Transmembrane</keyword>
<proteinExistence type="predicted"/>
<dbReference type="EMBL" id="BPQB01000028">
    <property type="protein sequence ID" value="GJE92805.1"/>
    <property type="molecule type" value="Genomic_DNA"/>
</dbReference>
<evidence type="ECO:0000256" key="1">
    <source>
        <dbReference type="SAM" id="MobiDB-lite"/>
    </source>
</evidence>
<dbReference type="OrthoDB" id="3357408at2759"/>
<comment type="caution">
    <text evidence="3">The sequence shown here is derived from an EMBL/GenBank/DDBJ whole genome shotgun (WGS) entry which is preliminary data.</text>
</comment>
<dbReference type="AlphaFoldDB" id="A0A9P3GFI3"/>
<feature type="transmembrane region" description="Helical" evidence="2">
    <location>
        <begin position="138"/>
        <end position="161"/>
    </location>
</feature>
<keyword evidence="2" id="KW-0472">Membrane</keyword>